<evidence type="ECO:0000256" key="1">
    <source>
        <dbReference type="ARBA" id="ARBA00008903"/>
    </source>
</evidence>
<dbReference type="Pfam" id="PF02423">
    <property type="entry name" value="OCD_Mu_crystall"/>
    <property type="match status" value="1"/>
</dbReference>
<dbReference type="eggNOG" id="COG2423">
    <property type="taxonomic scope" value="Bacteria"/>
</dbReference>
<proteinExistence type="inferred from homology"/>
<dbReference type="NCBIfam" id="NF004793">
    <property type="entry name" value="PRK06141.1"/>
    <property type="match status" value="1"/>
</dbReference>
<dbReference type="EMBL" id="HG322950">
    <property type="protein sequence ID" value="CDF86526.1"/>
    <property type="molecule type" value="Genomic_DNA"/>
</dbReference>
<dbReference type="Gene3D" id="3.30.1780.10">
    <property type="entry name" value="ornithine cyclodeaminase, domain 1"/>
    <property type="match status" value="1"/>
</dbReference>
<reference evidence="2 3" key="2">
    <citation type="submission" date="2014-05" db="EMBL/GenBank/DDBJ databases">
        <title>Genome sequence of the 3-chlorobenzoate degrading bacterium Pseudomonas knackmussii B13 shows multiple evidence for horizontal gene transfer.</title>
        <authorList>
            <person name="Miyazaki R."/>
            <person name="Bertelli C."/>
            <person name="Falquet L."/>
            <person name="Robinson-Rechavi M."/>
            <person name="Gharib W."/>
            <person name="Roy S."/>
            <person name="Van der Meer J.R."/>
        </authorList>
    </citation>
    <scope>NUCLEOTIDE SEQUENCE [LARGE SCALE GENOMIC DNA]</scope>
    <source>
        <strain evidence="2 3">B13</strain>
    </source>
</reference>
<sequence length="310" mass="33192">MQDVRFLTNADVAARLAYPQLIEALREGLAGPCEAPVRGCHNLPDNASLLTMPVWRPGQDIGVKLVTVFPGNGARNLPAVAALFCLFDGENGRPLALLEASELTARRTASTSALAADYLARRDAQRLLIVGSGTLAAHMVRAHSVVRSYTDIAIWGRQAEKVAALVERLNAEGYPVRACTDLAEGVAQADTVSCVTTSREPIVRGEWLRPGTHLDLVGAFLPSMRETDSEAVRRARIVVDTREGALEEAGDLLIPLAEGVIAASAIHTQLSDLLQGQGGRRDGEEITLFKSVGYALEDLIAARLLVEQNG</sequence>
<dbReference type="SUPFAM" id="SSF51735">
    <property type="entry name" value="NAD(P)-binding Rossmann-fold domains"/>
    <property type="match status" value="1"/>
</dbReference>
<name>A0A024HNU2_PSEKB</name>
<dbReference type="PATRIC" id="fig|1301098.3.peg.5191"/>
<evidence type="ECO:0000313" key="2">
    <source>
        <dbReference type="EMBL" id="CDF86526.1"/>
    </source>
</evidence>
<keyword evidence="3" id="KW-1185">Reference proteome</keyword>
<dbReference type="PANTHER" id="PTHR13812">
    <property type="entry name" value="KETIMINE REDUCTASE MU-CRYSTALLIN"/>
    <property type="match status" value="1"/>
</dbReference>
<dbReference type="InterPro" id="IPR023401">
    <property type="entry name" value="ODC_N"/>
</dbReference>
<dbReference type="PIRSF" id="PIRSF001439">
    <property type="entry name" value="CryM"/>
    <property type="match status" value="1"/>
</dbReference>
<dbReference type="KEGG" id="pkc:PKB_5213"/>
<dbReference type="InterPro" id="IPR003462">
    <property type="entry name" value="ODC_Mu_crystall"/>
</dbReference>
<dbReference type="OrthoDB" id="9809203at2"/>
<dbReference type="RefSeq" id="WP_043255688.1">
    <property type="nucleotide sequence ID" value="NZ_HG322950.1"/>
</dbReference>
<dbReference type="GO" id="GO:0016491">
    <property type="term" value="F:oxidoreductase activity"/>
    <property type="evidence" value="ECO:0007669"/>
    <property type="project" value="UniProtKB-ARBA"/>
</dbReference>
<dbReference type="InterPro" id="IPR036291">
    <property type="entry name" value="NAD(P)-bd_dom_sf"/>
</dbReference>
<dbReference type="Gene3D" id="3.40.50.720">
    <property type="entry name" value="NAD(P)-binding Rossmann-like Domain"/>
    <property type="match status" value="1"/>
</dbReference>
<protein>
    <submittedName>
        <fullName evidence="2">Ornithine cyclodeaminase</fullName>
    </submittedName>
</protein>
<dbReference type="Proteomes" id="UP000025241">
    <property type="component" value="Chromosome I"/>
</dbReference>
<dbReference type="STRING" id="1301098.PKB_5213"/>
<dbReference type="AlphaFoldDB" id="A0A024HNU2"/>
<evidence type="ECO:0000313" key="3">
    <source>
        <dbReference type="Proteomes" id="UP000025241"/>
    </source>
</evidence>
<comment type="similarity">
    <text evidence="1">Belongs to the ornithine cyclodeaminase/mu-crystallin family.</text>
</comment>
<dbReference type="FunFam" id="3.40.50.720:FF:000311">
    <property type="entry name" value="Ornithine cyclodeaminase"/>
    <property type="match status" value="1"/>
</dbReference>
<gene>
    <name evidence="2" type="ORF">PKB_5213</name>
</gene>
<dbReference type="GO" id="GO:0019752">
    <property type="term" value="P:carboxylic acid metabolic process"/>
    <property type="evidence" value="ECO:0007669"/>
    <property type="project" value="UniProtKB-ARBA"/>
</dbReference>
<reference evidence="2 3" key="1">
    <citation type="submission" date="2013-03" db="EMBL/GenBank/DDBJ databases">
        <authorList>
            <person name="Linke B."/>
        </authorList>
    </citation>
    <scope>NUCLEOTIDE SEQUENCE [LARGE SCALE GENOMIC DNA]</scope>
    <source>
        <strain evidence="2 3">B13</strain>
    </source>
</reference>
<accession>A0A024HNU2</accession>
<organism evidence="2 3">
    <name type="scientific">Pseudomonas knackmussii (strain DSM 6978 / CCUG 54928 / LMG 23759 / B13)</name>
    <dbReference type="NCBI Taxonomy" id="1301098"/>
    <lineage>
        <taxon>Bacteria</taxon>
        <taxon>Pseudomonadati</taxon>
        <taxon>Pseudomonadota</taxon>
        <taxon>Gammaproteobacteria</taxon>
        <taxon>Pseudomonadales</taxon>
        <taxon>Pseudomonadaceae</taxon>
        <taxon>Pseudomonas</taxon>
    </lineage>
</organism>
<dbReference type="HOGENOM" id="CLU_042088_1_2_6"/>
<dbReference type="GO" id="GO:0005737">
    <property type="term" value="C:cytoplasm"/>
    <property type="evidence" value="ECO:0007669"/>
    <property type="project" value="TreeGrafter"/>
</dbReference>
<dbReference type="PANTHER" id="PTHR13812:SF19">
    <property type="entry name" value="KETIMINE REDUCTASE MU-CRYSTALLIN"/>
    <property type="match status" value="1"/>
</dbReference>